<dbReference type="InterPro" id="IPR000994">
    <property type="entry name" value="Pept_M24"/>
</dbReference>
<dbReference type="GO" id="GO:0004177">
    <property type="term" value="F:aminopeptidase activity"/>
    <property type="evidence" value="ECO:0007669"/>
    <property type="project" value="UniProtKB-KW"/>
</dbReference>
<comment type="caution">
    <text evidence="6">The sequence shown here is derived from an EMBL/GenBank/DDBJ whole genome shotgun (WGS) entry which is preliminary data.</text>
</comment>
<evidence type="ECO:0000259" key="4">
    <source>
        <dbReference type="Pfam" id="PF00557"/>
    </source>
</evidence>
<proteinExistence type="inferred from homology"/>
<dbReference type="InterPro" id="IPR050659">
    <property type="entry name" value="Peptidase_M24B"/>
</dbReference>
<gene>
    <name evidence="6" type="ORF">H1016_03965</name>
</gene>
<name>A0A832UVT6_9ARCH</name>
<keyword evidence="6" id="KW-0645">Protease</keyword>
<evidence type="ECO:0000256" key="2">
    <source>
        <dbReference type="ARBA" id="ARBA00022801"/>
    </source>
</evidence>
<feature type="domain" description="Peptidase M24" evidence="4">
    <location>
        <begin position="141"/>
        <end position="334"/>
    </location>
</feature>
<accession>A0A832UVT6</accession>
<dbReference type="InterPro" id="IPR000587">
    <property type="entry name" value="Creatinase_N"/>
</dbReference>
<evidence type="ECO:0000313" key="6">
    <source>
        <dbReference type="EMBL" id="HIK00670.1"/>
    </source>
</evidence>
<keyword evidence="2" id="KW-0378">Hydrolase</keyword>
<dbReference type="SUPFAM" id="SSF55920">
    <property type="entry name" value="Creatinase/aminopeptidase"/>
    <property type="match status" value="1"/>
</dbReference>
<dbReference type="PANTHER" id="PTHR46112:SF2">
    <property type="entry name" value="XAA-PRO AMINOPEPTIDASE P-RELATED"/>
    <property type="match status" value="1"/>
</dbReference>
<dbReference type="InterPro" id="IPR001131">
    <property type="entry name" value="Peptidase_M24B_aminopep-P_CS"/>
</dbReference>
<evidence type="ECO:0000256" key="1">
    <source>
        <dbReference type="ARBA" id="ARBA00022723"/>
    </source>
</evidence>
<evidence type="ECO:0000256" key="3">
    <source>
        <dbReference type="RuleBase" id="RU000590"/>
    </source>
</evidence>
<reference evidence="6 7" key="1">
    <citation type="journal article" name="Nat. Commun.">
        <title>Undinarchaeota illuminate DPANN phylogeny and the impact of gene transfer on archaeal evolution.</title>
        <authorList>
            <person name="Dombrowski N."/>
            <person name="Williams T.A."/>
            <person name="Sun J."/>
            <person name="Woodcroft B.J."/>
            <person name="Lee J.H."/>
            <person name="Minh B.Q."/>
            <person name="Rinke C."/>
            <person name="Spang A."/>
        </authorList>
    </citation>
    <scope>NUCLEOTIDE SEQUENCE [LARGE SCALE GENOMIC DNA]</scope>
    <source>
        <strain evidence="6">MAG_bin1129</strain>
    </source>
</reference>
<sequence length="346" mass="38951">MIGKEQTENLRKELEKKKLDALLLINFSSEHIDNTLYYFTGIEWVEHSYAIIGKDFEKLYLPQFEIERCEKETWIKQIEELPKQKTLENITKSLRGKKVGINGEFLPANTFEKLKAKLKLTDFSSAIKNLRIIKTQGEIALIKKAANITAKFYQNLDFSKNETQISADIGFICAQNNAKLAFDPIVAYDSNSALPHAKTTLNNGNGALLIDSGAAYKGYHADVTRTFSLKENDTEFEKIYDLVLNVQEKAIEKVKPGVKANAIDNFVRGELKKKGYKFIHSTGHGIGLEIHEAPAIAEKSKEILKENMICTIEPGIYLSGKFGVRIEDDILVTKDGCEVLTKGIKK</sequence>
<dbReference type="Gene3D" id="3.40.350.10">
    <property type="entry name" value="Creatinase/prolidase N-terminal domain"/>
    <property type="match status" value="1"/>
</dbReference>
<dbReference type="Proteomes" id="UP000646946">
    <property type="component" value="Unassembled WGS sequence"/>
</dbReference>
<keyword evidence="6" id="KW-0031">Aminopeptidase</keyword>
<dbReference type="Pfam" id="PF01321">
    <property type="entry name" value="Creatinase_N"/>
    <property type="match status" value="1"/>
</dbReference>
<evidence type="ECO:0000313" key="7">
    <source>
        <dbReference type="Proteomes" id="UP000646946"/>
    </source>
</evidence>
<dbReference type="AlphaFoldDB" id="A0A832UVT6"/>
<evidence type="ECO:0000259" key="5">
    <source>
        <dbReference type="Pfam" id="PF01321"/>
    </source>
</evidence>
<dbReference type="PROSITE" id="PS00491">
    <property type="entry name" value="PROLINE_PEPTIDASE"/>
    <property type="match status" value="1"/>
</dbReference>
<dbReference type="InterPro" id="IPR029149">
    <property type="entry name" value="Creatin/AminoP/Spt16_N"/>
</dbReference>
<protein>
    <submittedName>
        <fullName evidence="6">Aminopeptidase P family protein</fullName>
    </submittedName>
</protein>
<dbReference type="SUPFAM" id="SSF53092">
    <property type="entry name" value="Creatinase/prolidase N-terminal domain"/>
    <property type="match status" value="1"/>
</dbReference>
<dbReference type="PANTHER" id="PTHR46112">
    <property type="entry name" value="AMINOPEPTIDASE"/>
    <property type="match status" value="1"/>
</dbReference>
<keyword evidence="1 3" id="KW-0479">Metal-binding</keyword>
<feature type="domain" description="Creatinase N-terminal" evidence="5">
    <location>
        <begin position="8"/>
        <end position="133"/>
    </location>
</feature>
<dbReference type="GO" id="GO:0046872">
    <property type="term" value="F:metal ion binding"/>
    <property type="evidence" value="ECO:0007669"/>
    <property type="project" value="UniProtKB-KW"/>
</dbReference>
<dbReference type="Gene3D" id="3.90.230.10">
    <property type="entry name" value="Creatinase/methionine aminopeptidase superfamily"/>
    <property type="match status" value="1"/>
</dbReference>
<comment type="similarity">
    <text evidence="3">Belongs to the peptidase M24B family.</text>
</comment>
<dbReference type="Pfam" id="PF00557">
    <property type="entry name" value="Peptidase_M24"/>
    <property type="match status" value="1"/>
</dbReference>
<dbReference type="InterPro" id="IPR036005">
    <property type="entry name" value="Creatinase/aminopeptidase-like"/>
</dbReference>
<keyword evidence="7" id="KW-1185">Reference proteome</keyword>
<dbReference type="EMBL" id="DVAB01000033">
    <property type="protein sequence ID" value="HIK00670.1"/>
    <property type="molecule type" value="Genomic_DNA"/>
</dbReference>
<organism evidence="6 7">
    <name type="scientific">Candidatus Naiadarchaeum limnaeum</name>
    <dbReference type="NCBI Taxonomy" id="2756139"/>
    <lineage>
        <taxon>Archaea</taxon>
        <taxon>Candidatus Undinarchaeota</taxon>
        <taxon>Candidatus Undinarchaeia</taxon>
        <taxon>Candidatus Naiadarchaeales</taxon>
        <taxon>Candidatus Naiadarchaeaceae</taxon>
        <taxon>Candidatus Naiadarchaeum</taxon>
    </lineage>
</organism>